<feature type="compositionally biased region" description="Basic residues" evidence="4">
    <location>
        <begin position="1"/>
        <end position="11"/>
    </location>
</feature>
<feature type="repeat" description="WD" evidence="3">
    <location>
        <begin position="852"/>
        <end position="893"/>
    </location>
</feature>
<dbReference type="PRINTS" id="PR00320">
    <property type="entry name" value="GPROTEINBRPT"/>
</dbReference>
<dbReference type="InterPro" id="IPR036322">
    <property type="entry name" value="WD40_repeat_dom_sf"/>
</dbReference>
<dbReference type="InterPro" id="IPR015943">
    <property type="entry name" value="WD40/YVTN_repeat-like_dom_sf"/>
</dbReference>
<dbReference type="Proteomes" id="UP000054018">
    <property type="component" value="Unassembled WGS sequence"/>
</dbReference>
<dbReference type="Gene3D" id="3.40.50.300">
    <property type="entry name" value="P-loop containing nucleotide triphosphate hydrolases"/>
    <property type="match status" value="1"/>
</dbReference>
<reference evidence="7" key="2">
    <citation type="submission" date="2015-01" db="EMBL/GenBank/DDBJ databases">
        <title>Evolutionary Origins and Diversification of the Mycorrhizal Mutualists.</title>
        <authorList>
            <consortium name="DOE Joint Genome Institute"/>
            <consortium name="Mycorrhizal Genomics Consortium"/>
            <person name="Kohler A."/>
            <person name="Kuo A."/>
            <person name="Nagy L.G."/>
            <person name="Floudas D."/>
            <person name="Copeland A."/>
            <person name="Barry K.W."/>
            <person name="Cichocki N."/>
            <person name="Veneault-Fourrey C."/>
            <person name="LaButti K."/>
            <person name="Lindquist E.A."/>
            <person name="Lipzen A."/>
            <person name="Lundell T."/>
            <person name="Morin E."/>
            <person name="Murat C."/>
            <person name="Riley R."/>
            <person name="Ohm R."/>
            <person name="Sun H."/>
            <person name="Tunlid A."/>
            <person name="Henrissat B."/>
            <person name="Grigoriev I.V."/>
            <person name="Hibbett D.S."/>
            <person name="Martin F."/>
        </authorList>
    </citation>
    <scope>NUCLEOTIDE SEQUENCE [LARGE SCALE GENOMIC DNA]</scope>
    <source>
        <strain evidence="7">441</strain>
    </source>
</reference>
<dbReference type="PANTHER" id="PTHR10039:SF17">
    <property type="entry name" value="FUNGAL STAND N-TERMINAL GOODBYE DOMAIN-CONTAINING PROTEIN-RELATED"/>
    <property type="match status" value="1"/>
</dbReference>
<feature type="repeat" description="WD" evidence="3">
    <location>
        <begin position="916"/>
        <end position="957"/>
    </location>
</feature>
<dbReference type="InterPro" id="IPR019775">
    <property type="entry name" value="WD40_repeat_CS"/>
</dbReference>
<dbReference type="InterPro" id="IPR007111">
    <property type="entry name" value="NACHT_NTPase"/>
</dbReference>
<evidence type="ECO:0000256" key="3">
    <source>
        <dbReference type="PROSITE-ProRule" id="PRU00221"/>
    </source>
</evidence>
<evidence type="ECO:0000256" key="1">
    <source>
        <dbReference type="ARBA" id="ARBA00022574"/>
    </source>
</evidence>
<feature type="repeat" description="WD" evidence="3">
    <location>
        <begin position="959"/>
        <end position="1000"/>
    </location>
</feature>
<dbReference type="PROSITE" id="PS50082">
    <property type="entry name" value="WD_REPEATS_2"/>
    <property type="match status" value="3"/>
</dbReference>
<dbReference type="InterPro" id="IPR001680">
    <property type="entry name" value="WD40_rpt"/>
</dbReference>
<feature type="region of interest" description="Disordered" evidence="4">
    <location>
        <begin position="1"/>
        <end position="45"/>
    </location>
</feature>
<evidence type="ECO:0000256" key="2">
    <source>
        <dbReference type="ARBA" id="ARBA00022737"/>
    </source>
</evidence>
<feature type="domain" description="NACHT" evidence="5">
    <location>
        <begin position="313"/>
        <end position="462"/>
    </location>
</feature>
<evidence type="ECO:0000259" key="5">
    <source>
        <dbReference type="PROSITE" id="PS50837"/>
    </source>
</evidence>
<dbReference type="InterPro" id="IPR027417">
    <property type="entry name" value="P-loop_NTPase"/>
</dbReference>
<dbReference type="Pfam" id="PF24883">
    <property type="entry name" value="NPHP3_N"/>
    <property type="match status" value="1"/>
</dbReference>
<dbReference type="SUPFAM" id="SSF50978">
    <property type="entry name" value="WD40 repeat-like"/>
    <property type="match status" value="1"/>
</dbReference>
<reference evidence="6 7" key="1">
    <citation type="submission" date="2014-04" db="EMBL/GenBank/DDBJ databases">
        <authorList>
            <consortium name="DOE Joint Genome Institute"/>
            <person name="Kuo A."/>
            <person name="Kohler A."/>
            <person name="Costa M.D."/>
            <person name="Nagy L.G."/>
            <person name="Floudas D."/>
            <person name="Copeland A."/>
            <person name="Barry K.W."/>
            <person name="Cichocki N."/>
            <person name="Veneault-Fourrey C."/>
            <person name="LaButti K."/>
            <person name="Lindquist E.A."/>
            <person name="Lipzen A."/>
            <person name="Lundell T."/>
            <person name="Morin E."/>
            <person name="Murat C."/>
            <person name="Sun H."/>
            <person name="Tunlid A."/>
            <person name="Henrissat B."/>
            <person name="Grigoriev I.V."/>
            <person name="Hibbett D.S."/>
            <person name="Martin F."/>
            <person name="Nordberg H.P."/>
            <person name="Cantor M.N."/>
            <person name="Hua S.X."/>
        </authorList>
    </citation>
    <scope>NUCLEOTIDE SEQUENCE [LARGE SCALE GENOMIC DNA]</scope>
    <source>
        <strain evidence="6 7">441</strain>
    </source>
</reference>
<protein>
    <recommendedName>
        <fullName evidence="5">NACHT domain-containing protein</fullName>
    </recommendedName>
</protein>
<dbReference type="SUPFAM" id="SSF52540">
    <property type="entry name" value="P-loop containing nucleoside triphosphate hydrolases"/>
    <property type="match status" value="1"/>
</dbReference>
<dbReference type="PROSITE" id="PS00678">
    <property type="entry name" value="WD_REPEATS_1"/>
    <property type="match status" value="1"/>
</dbReference>
<accession>A0A0C9ZLE1</accession>
<dbReference type="EMBL" id="KN833700">
    <property type="protein sequence ID" value="KIK26754.1"/>
    <property type="molecule type" value="Genomic_DNA"/>
</dbReference>
<dbReference type="PROSITE" id="PS50837">
    <property type="entry name" value="NACHT"/>
    <property type="match status" value="1"/>
</dbReference>
<feature type="compositionally biased region" description="Polar residues" evidence="4">
    <location>
        <begin position="22"/>
        <end position="44"/>
    </location>
</feature>
<evidence type="ECO:0000313" key="7">
    <source>
        <dbReference type="Proteomes" id="UP000054018"/>
    </source>
</evidence>
<dbReference type="AlphaFoldDB" id="A0A0C9ZLE1"/>
<proteinExistence type="predicted"/>
<dbReference type="HOGENOM" id="CLU_000288_6_0_1"/>
<sequence length="1119" mass="122621">MARKWLKKRLAKPSDSDPPAGSSENAAGNVASASETSGNASRGSFSRARNLLHPTRLLLGQGSLGPTAEADLDSVAVGTQVDAARLGLEAITPVSRMGGTAINYLTQADGADTNLQSLINNYVRPLKLFSSAVTKIANVHPYAQVALGILTAAANLIISQANLDSAVSGLLEKVGFVYELLLEEDTMKHIDDMRDTLAKIARVVSDAAQFVTNYTKTQNFWKRLGLNILRETQSVVDGYTQSLDSLMQQFRDHAVRDIQINLYRVQEDLRLDGMTYAAGAGLDKTKRCLDGTRTKILQEIIHWATCGDANSPRILWLHGQAGRGKSAIAHTIASWIKDVGGLGSCFCFARDRQAEHREQKIFATIARGVADRDLAFRRALADVVSVDYDLKTTCDVIQQWQQLILEPLFKVHGSMVGNVVVVIDALDESGPETSRRHILSLLTSTEAANLPENFRILLTSRPLPDIEHALGACPHVRPTSLDNIPAEFVEHDIKLYVSKQLSHLAEIGEAEVQTIVQKSNGLFEWARLACEFVKPNKPGRTIRERFDEVAFCRFGGGGTLLDAMYKTILDDIIPNDDITDITLTRFQSVMWQIMSTFEPLHMDTLNKMRARFPGEEDHFDMIIILEFMSPLLGGIADRNTVVRPLHASFYDFLADPARSGIYCVRASDMHSLAYASLNILHGDLCFNICGLESSYLCNSEVPDLPERINKLISPHLSYSCKFWAQHLGCSFNAALATLVKVVFQSERFLFWLEALSLLDACGGAPDSLLKVTAWLQDQEGVEDSLVLAQDGIKFIQHFGNIISCSVPHLYISALPFAPSNTAFSKLIMPKFTGLVEISGGGHKEWPVIQLALQGHTSGVKTSAMSCDGKKIVSGSFDKTVRIWDAEQGAQIGDPLQGHTGGVLSVGCSPDGKRIVSGSFDNTVNSVGFSPDGKRIVSGSEDNTVRVWDAGNSAQIGIPIQGPIGKIYSTTFSPDGLRIALGSEDSSVRVLDVQNFEGMVNTFREFTLSACHSISVPVPSTGAPPICFSFASSHALQDAQQLLNGLLQEDASTWGEPVRLHPDGWIKGPKGRLLLWIPPTFWRPFYSIWTISVMPRGCCIELNLSQMVHGDKWHQCFRAV</sequence>
<keyword evidence="7" id="KW-1185">Reference proteome</keyword>
<keyword evidence="1 3" id="KW-0853">WD repeat</keyword>
<organism evidence="6 7">
    <name type="scientific">Pisolithus microcarpus 441</name>
    <dbReference type="NCBI Taxonomy" id="765257"/>
    <lineage>
        <taxon>Eukaryota</taxon>
        <taxon>Fungi</taxon>
        <taxon>Dikarya</taxon>
        <taxon>Basidiomycota</taxon>
        <taxon>Agaricomycotina</taxon>
        <taxon>Agaricomycetes</taxon>
        <taxon>Agaricomycetidae</taxon>
        <taxon>Boletales</taxon>
        <taxon>Sclerodermatineae</taxon>
        <taxon>Pisolithaceae</taxon>
        <taxon>Pisolithus</taxon>
    </lineage>
</organism>
<dbReference type="InterPro" id="IPR020472">
    <property type="entry name" value="WD40_PAC1"/>
</dbReference>
<dbReference type="InterPro" id="IPR056884">
    <property type="entry name" value="NPHP3-like_N"/>
</dbReference>
<dbReference type="Gene3D" id="2.130.10.10">
    <property type="entry name" value="YVTN repeat-like/Quinoprotein amine dehydrogenase"/>
    <property type="match status" value="2"/>
</dbReference>
<gene>
    <name evidence="6" type="ORF">PISMIDRAFT_675695</name>
</gene>
<dbReference type="Pfam" id="PF00400">
    <property type="entry name" value="WD40"/>
    <property type="match status" value="3"/>
</dbReference>
<evidence type="ECO:0000256" key="4">
    <source>
        <dbReference type="SAM" id="MobiDB-lite"/>
    </source>
</evidence>
<dbReference type="PANTHER" id="PTHR10039">
    <property type="entry name" value="AMELOGENIN"/>
    <property type="match status" value="1"/>
</dbReference>
<dbReference type="PROSITE" id="PS50294">
    <property type="entry name" value="WD_REPEATS_REGION"/>
    <property type="match status" value="2"/>
</dbReference>
<evidence type="ECO:0000313" key="6">
    <source>
        <dbReference type="EMBL" id="KIK26754.1"/>
    </source>
</evidence>
<keyword evidence="2" id="KW-0677">Repeat</keyword>
<dbReference type="OrthoDB" id="2691691at2759"/>
<name>A0A0C9ZLE1_9AGAM</name>
<dbReference type="STRING" id="765257.A0A0C9ZLE1"/>
<dbReference type="SMART" id="SM00320">
    <property type="entry name" value="WD40"/>
    <property type="match status" value="3"/>
</dbReference>